<dbReference type="OrthoDB" id="406105at2759"/>
<evidence type="ECO:0000313" key="2">
    <source>
        <dbReference type="EMBL" id="CAL4762350.1"/>
    </source>
</evidence>
<sequence>MDTRILISCMSGTYCNHYSRTRILETIAWSFEALSTGKYPRCDPWGRPFTAQYHPHRMLVTISEWADVNPETPLMRIPGWSPWRILPDIMHICYLACTVDVITSCLLDWSDSASLFFNGSSREKRLTQLWENYRSWCESQGYDLADRASRKLFSTSALKPEAGKYVEVSQKTLNATAARYMAFWVASVSKKIAEWTGADPDMFRAGAAMGLAEIEMVCLRGGRVFSPPEWTHFEFGYLVYRAGLNKMGAIALEKKQTRWRQRPKGHGLEHLVHDFHGLNPRYCSNFLDEDFVRRSKKLAIQSNARFVSKHVLFRYAIAATLRWTDLKPE</sequence>
<dbReference type="EMBL" id="CAMXCT010000176">
    <property type="protein sequence ID" value="CAI3975038.1"/>
    <property type="molecule type" value="Genomic_DNA"/>
</dbReference>
<proteinExistence type="predicted"/>
<gene>
    <name evidence="1" type="ORF">C1SCF055_LOCUS3400</name>
</gene>
<evidence type="ECO:0000313" key="1">
    <source>
        <dbReference type="EMBL" id="CAI3975038.1"/>
    </source>
</evidence>
<dbReference type="Proteomes" id="UP001152797">
    <property type="component" value="Unassembled WGS sequence"/>
</dbReference>
<dbReference type="EMBL" id="CAMXCT020000176">
    <property type="protein sequence ID" value="CAL1128413.1"/>
    <property type="molecule type" value="Genomic_DNA"/>
</dbReference>
<protein>
    <submittedName>
        <fullName evidence="1">Uncharacterized protein</fullName>
    </submittedName>
</protein>
<name>A0A9P1BMC7_9DINO</name>
<comment type="caution">
    <text evidence="1">The sequence shown here is derived from an EMBL/GenBank/DDBJ whole genome shotgun (WGS) entry which is preliminary data.</text>
</comment>
<evidence type="ECO:0000313" key="3">
    <source>
        <dbReference type="Proteomes" id="UP001152797"/>
    </source>
</evidence>
<keyword evidence="3" id="KW-1185">Reference proteome</keyword>
<accession>A0A9P1BMC7</accession>
<dbReference type="AlphaFoldDB" id="A0A9P1BMC7"/>
<dbReference type="EMBL" id="CAMXCT030000176">
    <property type="protein sequence ID" value="CAL4762350.1"/>
    <property type="molecule type" value="Genomic_DNA"/>
</dbReference>
<reference evidence="1" key="1">
    <citation type="submission" date="2022-10" db="EMBL/GenBank/DDBJ databases">
        <authorList>
            <person name="Chen Y."/>
            <person name="Dougan E. K."/>
            <person name="Chan C."/>
            <person name="Rhodes N."/>
            <person name="Thang M."/>
        </authorList>
    </citation>
    <scope>NUCLEOTIDE SEQUENCE</scope>
</reference>
<reference evidence="2 3" key="2">
    <citation type="submission" date="2024-05" db="EMBL/GenBank/DDBJ databases">
        <authorList>
            <person name="Chen Y."/>
            <person name="Shah S."/>
            <person name="Dougan E. K."/>
            <person name="Thang M."/>
            <person name="Chan C."/>
        </authorList>
    </citation>
    <scope>NUCLEOTIDE SEQUENCE [LARGE SCALE GENOMIC DNA]</scope>
</reference>
<organism evidence="1">
    <name type="scientific">Cladocopium goreaui</name>
    <dbReference type="NCBI Taxonomy" id="2562237"/>
    <lineage>
        <taxon>Eukaryota</taxon>
        <taxon>Sar</taxon>
        <taxon>Alveolata</taxon>
        <taxon>Dinophyceae</taxon>
        <taxon>Suessiales</taxon>
        <taxon>Symbiodiniaceae</taxon>
        <taxon>Cladocopium</taxon>
    </lineage>
</organism>